<evidence type="ECO:0000256" key="1">
    <source>
        <dbReference type="SAM" id="SignalP"/>
    </source>
</evidence>
<dbReference type="SUPFAM" id="SSF53474">
    <property type="entry name" value="alpha/beta-Hydrolases"/>
    <property type="match status" value="1"/>
</dbReference>
<reference evidence="2 3" key="1">
    <citation type="submission" date="2020-08" db="EMBL/GenBank/DDBJ databases">
        <title>A Genomic Blueprint of the Chicken Gut Microbiome.</title>
        <authorList>
            <person name="Gilroy R."/>
            <person name="Ravi A."/>
            <person name="Getino M."/>
            <person name="Pursley I."/>
            <person name="Horton D.L."/>
            <person name="Alikhan N.-F."/>
            <person name="Baker D."/>
            <person name="Gharbi K."/>
            <person name="Hall N."/>
            <person name="Watson M."/>
            <person name="Adriaenssens E.M."/>
            <person name="Foster-Nyarko E."/>
            <person name="Jarju S."/>
            <person name="Secka A."/>
            <person name="Antonio M."/>
            <person name="Oren A."/>
            <person name="Chaudhuri R."/>
            <person name="La Ragione R.M."/>
            <person name="Hildebrand F."/>
            <person name="Pallen M.J."/>
        </authorList>
    </citation>
    <scope>NUCLEOTIDE SEQUENCE [LARGE SCALE GENOMIC DNA]</scope>
    <source>
        <strain evidence="2 3">Sa1CVA4</strain>
    </source>
</reference>
<name>A0ABR8WKX0_9FLAO</name>
<dbReference type="Proteomes" id="UP000626242">
    <property type="component" value="Unassembled WGS sequence"/>
</dbReference>
<dbReference type="GO" id="GO:0016787">
    <property type="term" value="F:hydrolase activity"/>
    <property type="evidence" value="ECO:0007669"/>
    <property type="project" value="UniProtKB-KW"/>
</dbReference>
<feature type="signal peptide" evidence="1">
    <location>
        <begin position="1"/>
        <end position="19"/>
    </location>
</feature>
<dbReference type="InterPro" id="IPR050583">
    <property type="entry name" value="Mycobacterial_A85_antigen"/>
</dbReference>
<comment type="caution">
    <text evidence="2">The sequence shown here is derived from an EMBL/GenBank/DDBJ whole genome shotgun (WGS) entry which is preliminary data.</text>
</comment>
<feature type="chain" id="PRO_5046070093" evidence="1">
    <location>
        <begin position="20"/>
        <end position="281"/>
    </location>
</feature>
<keyword evidence="3" id="KW-1185">Reference proteome</keyword>
<gene>
    <name evidence="2" type="ORF">H9628_04465</name>
</gene>
<protein>
    <submittedName>
        <fullName evidence="2">Alpha/beta hydrolase</fullName>
    </submittedName>
</protein>
<proteinExistence type="predicted"/>
<keyword evidence="1" id="KW-0732">Signal</keyword>
<sequence>MKRLSILLLLLSIQIQVHGQAAGSEPEKQSTRSANVKILSENFSAPQLNTTRRIWIYLPPDYVSSRKKYPVLYMHDGQNLFDDKTSFAGEWQIDEALDKIYGETGKSAIVVGIDNGGEKRMDELSPFKNEKYGGGHGEEYMRFIVETLKPYIDGNFRTKPGRKHTILGGSSLGALISVYGGVKHPGTFGKILAFSNAFWFNESELENFIKNSKQNLRHQKYYFVQGKNESAEMVAQTQKIIDALKSRSVKAKNIYNRSDEDGKHNEMYWRGEFPAAFLWLK</sequence>
<dbReference type="Gene3D" id="3.40.50.1820">
    <property type="entry name" value="alpha/beta hydrolase"/>
    <property type="match status" value="1"/>
</dbReference>
<accession>A0ABR8WKX0</accession>
<dbReference type="PANTHER" id="PTHR48098:SF6">
    <property type="entry name" value="FERRI-BACILLIBACTIN ESTERASE BESA"/>
    <property type="match status" value="1"/>
</dbReference>
<dbReference type="InterPro" id="IPR029058">
    <property type="entry name" value="AB_hydrolase_fold"/>
</dbReference>
<organism evidence="2 3">
    <name type="scientific">Kaistella pullorum</name>
    <dbReference type="NCBI Taxonomy" id="2763074"/>
    <lineage>
        <taxon>Bacteria</taxon>
        <taxon>Pseudomonadati</taxon>
        <taxon>Bacteroidota</taxon>
        <taxon>Flavobacteriia</taxon>
        <taxon>Flavobacteriales</taxon>
        <taxon>Weeksellaceae</taxon>
        <taxon>Chryseobacterium group</taxon>
        <taxon>Kaistella</taxon>
    </lineage>
</organism>
<dbReference type="Pfam" id="PF00756">
    <property type="entry name" value="Esterase"/>
    <property type="match status" value="1"/>
</dbReference>
<dbReference type="InterPro" id="IPR000801">
    <property type="entry name" value="Esterase-like"/>
</dbReference>
<dbReference type="PANTHER" id="PTHR48098">
    <property type="entry name" value="ENTEROCHELIN ESTERASE-RELATED"/>
    <property type="match status" value="1"/>
</dbReference>
<evidence type="ECO:0000313" key="3">
    <source>
        <dbReference type="Proteomes" id="UP000626242"/>
    </source>
</evidence>
<dbReference type="RefSeq" id="WP_251832929.1">
    <property type="nucleotide sequence ID" value="NZ_JACSPS010000002.1"/>
</dbReference>
<keyword evidence="2" id="KW-0378">Hydrolase</keyword>
<evidence type="ECO:0000313" key="2">
    <source>
        <dbReference type="EMBL" id="MBD8017716.1"/>
    </source>
</evidence>
<dbReference type="EMBL" id="JACSPS010000002">
    <property type="protein sequence ID" value="MBD8017716.1"/>
    <property type="molecule type" value="Genomic_DNA"/>
</dbReference>